<dbReference type="SUPFAM" id="SSF47473">
    <property type="entry name" value="EF-hand"/>
    <property type="match status" value="1"/>
</dbReference>
<evidence type="ECO:0000313" key="4">
    <source>
        <dbReference type="EMBL" id="MDH5834486.1"/>
    </source>
</evidence>
<dbReference type="PROSITE" id="PS50222">
    <property type="entry name" value="EF_HAND_2"/>
    <property type="match status" value="2"/>
</dbReference>
<dbReference type="Proteomes" id="UP001156873">
    <property type="component" value="Unassembled WGS sequence"/>
</dbReference>
<dbReference type="RefSeq" id="WP_280578866.1">
    <property type="nucleotide sequence ID" value="NZ_JARXRO010000018.1"/>
</dbReference>
<dbReference type="InterPro" id="IPR011992">
    <property type="entry name" value="EF-hand-dom_pair"/>
</dbReference>
<comment type="caution">
    <text evidence="4">The sequence shown here is derived from an EMBL/GenBank/DDBJ whole genome shotgun (WGS) entry which is preliminary data.</text>
</comment>
<feature type="domain" description="EF-hand" evidence="3">
    <location>
        <begin position="79"/>
        <end position="109"/>
    </location>
</feature>
<feature type="signal peptide" evidence="2">
    <location>
        <begin position="1"/>
        <end position="18"/>
    </location>
</feature>
<evidence type="ECO:0000256" key="1">
    <source>
        <dbReference type="SAM" id="MobiDB-lite"/>
    </source>
</evidence>
<dbReference type="EMBL" id="JARXRO010000018">
    <property type="protein sequence ID" value="MDH5834486.1"/>
    <property type="molecule type" value="Genomic_DNA"/>
</dbReference>
<feature type="chain" id="PRO_5045289473" description="EF-hand domain-containing protein" evidence="2">
    <location>
        <begin position="19"/>
        <end position="109"/>
    </location>
</feature>
<name>A0ABT6JX17_9GAMM</name>
<dbReference type="InterPro" id="IPR002048">
    <property type="entry name" value="EF_hand_dom"/>
</dbReference>
<dbReference type="InterPro" id="IPR018247">
    <property type="entry name" value="EF_Hand_1_Ca_BS"/>
</dbReference>
<keyword evidence="5" id="KW-1185">Reference proteome</keyword>
<sequence length="109" mass="11957">MRALIAFALVLLSGALSAQVTRTGDYLAKMDADGDGRVSLSEYQDWMSYAFDGMDRDGDGVLSPAEQPGGKGKPLARDQHRSRLAERFRRQDANRDGFLDARELAAPPQ</sequence>
<keyword evidence="2" id="KW-0732">Signal</keyword>
<dbReference type="Pfam" id="PF13202">
    <property type="entry name" value="EF-hand_5"/>
    <property type="match status" value="3"/>
</dbReference>
<proteinExistence type="predicted"/>
<reference evidence="4 5" key="1">
    <citation type="submission" date="2023-04" db="EMBL/GenBank/DDBJ databases">
        <title>Luteimonas sp. M1R5S59.</title>
        <authorList>
            <person name="Sun J.-Q."/>
        </authorList>
    </citation>
    <scope>NUCLEOTIDE SEQUENCE [LARGE SCALE GENOMIC DNA]</scope>
    <source>
        <strain evidence="4 5">M1R5S59</strain>
    </source>
</reference>
<accession>A0ABT6JX17</accession>
<feature type="region of interest" description="Disordered" evidence="1">
    <location>
        <begin position="57"/>
        <end position="80"/>
    </location>
</feature>
<gene>
    <name evidence="4" type="ORF">QFW81_11200</name>
</gene>
<feature type="domain" description="EF-hand" evidence="3">
    <location>
        <begin position="18"/>
        <end position="53"/>
    </location>
</feature>
<evidence type="ECO:0000256" key="2">
    <source>
        <dbReference type="SAM" id="SignalP"/>
    </source>
</evidence>
<organism evidence="4 5">
    <name type="scientific">Luteimonas kalidii</name>
    <dbReference type="NCBI Taxonomy" id="3042025"/>
    <lineage>
        <taxon>Bacteria</taxon>
        <taxon>Pseudomonadati</taxon>
        <taxon>Pseudomonadota</taxon>
        <taxon>Gammaproteobacteria</taxon>
        <taxon>Lysobacterales</taxon>
        <taxon>Lysobacteraceae</taxon>
        <taxon>Luteimonas</taxon>
    </lineage>
</organism>
<dbReference type="Gene3D" id="1.10.238.10">
    <property type="entry name" value="EF-hand"/>
    <property type="match status" value="1"/>
</dbReference>
<evidence type="ECO:0000259" key="3">
    <source>
        <dbReference type="PROSITE" id="PS50222"/>
    </source>
</evidence>
<evidence type="ECO:0000313" key="5">
    <source>
        <dbReference type="Proteomes" id="UP001156873"/>
    </source>
</evidence>
<dbReference type="PROSITE" id="PS00018">
    <property type="entry name" value="EF_HAND_1"/>
    <property type="match status" value="2"/>
</dbReference>
<protein>
    <recommendedName>
        <fullName evidence="3">EF-hand domain-containing protein</fullName>
    </recommendedName>
</protein>